<dbReference type="EMBL" id="DXFQ01000025">
    <property type="protein sequence ID" value="HIX19282.1"/>
    <property type="molecule type" value="Genomic_DNA"/>
</dbReference>
<dbReference type="AlphaFoldDB" id="A0A9D2AGP5"/>
<proteinExistence type="predicted"/>
<organism evidence="3 4">
    <name type="scientific">Candidatus Akkermansia intestinigallinarum</name>
    <dbReference type="NCBI Taxonomy" id="2838431"/>
    <lineage>
        <taxon>Bacteria</taxon>
        <taxon>Pseudomonadati</taxon>
        <taxon>Verrucomicrobiota</taxon>
        <taxon>Verrucomicrobiia</taxon>
        <taxon>Verrucomicrobiales</taxon>
        <taxon>Akkermansiaceae</taxon>
        <taxon>Akkermansia</taxon>
    </lineage>
</organism>
<name>A0A9D2AGP5_9BACT</name>
<dbReference type="Proteomes" id="UP000823964">
    <property type="component" value="Unassembled WGS sequence"/>
</dbReference>
<evidence type="ECO:0000256" key="1">
    <source>
        <dbReference type="SAM" id="MobiDB-lite"/>
    </source>
</evidence>
<evidence type="ECO:0000256" key="2">
    <source>
        <dbReference type="SAM" id="SignalP"/>
    </source>
</evidence>
<reference evidence="3" key="1">
    <citation type="journal article" date="2021" name="PeerJ">
        <title>Extensive microbial diversity within the chicken gut microbiome revealed by metagenomics and culture.</title>
        <authorList>
            <person name="Gilroy R."/>
            <person name="Ravi A."/>
            <person name="Getino M."/>
            <person name="Pursley I."/>
            <person name="Horton D.L."/>
            <person name="Alikhan N.F."/>
            <person name="Baker D."/>
            <person name="Gharbi K."/>
            <person name="Hall N."/>
            <person name="Watson M."/>
            <person name="Adriaenssens E.M."/>
            <person name="Foster-Nyarko E."/>
            <person name="Jarju S."/>
            <person name="Secka A."/>
            <person name="Antonio M."/>
            <person name="Oren A."/>
            <person name="Chaudhuri R.R."/>
            <person name="La Ragione R."/>
            <person name="Hildebrand F."/>
            <person name="Pallen M.J."/>
        </authorList>
    </citation>
    <scope>NUCLEOTIDE SEQUENCE</scope>
    <source>
        <strain evidence="3">14975</strain>
    </source>
</reference>
<evidence type="ECO:0000313" key="3">
    <source>
        <dbReference type="EMBL" id="HIX19282.1"/>
    </source>
</evidence>
<feature type="compositionally biased region" description="Basic and acidic residues" evidence="1">
    <location>
        <begin position="39"/>
        <end position="70"/>
    </location>
</feature>
<evidence type="ECO:0000313" key="4">
    <source>
        <dbReference type="Proteomes" id="UP000823964"/>
    </source>
</evidence>
<gene>
    <name evidence="3" type="ORF">H9862_01615</name>
</gene>
<feature type="region of interest" description="Disordered" evidence="1">
    <location>
        <begin position="17"/>
        <end position="103"/>
    </location>
</feature>
<protein>
    <submittedName>
        <fullName evidence="3">Uncharacterized protein</fullName>
    </submittedName>
</protein>
<keyword evidence="2" id="KW-0732">Signal</keyword>
<feature type="compositionally biased region" description="Pro residues" evidence="1">
    <location>
        <begin position="28"/>
        <end position="37"/>
    </location>
</feature>
<feature type="chain" id="PRO_5039446120" evidence="2">
    <location>
        <begin position="19"/>
        <end position="103"/>
    </location>
</feature>
<feature type="compositionally biased region" description="Pro residues" evidence="1">
    <location>
        <begin position="78"/>
        <end position="103"/>
    </location>
</feature>
<reference evidence="3" key="2">
    <citation type="submission" date="2021-04" db="EMBL/GenBank/DDBJ databases">
        <authorList>
            <person name="Gilroy R."/>
        </authorList>
    </citation>
    <scope>NUCLEOTIDE SEQUENCE</scope>
    <source>
        <strain evidence="3">14975</strain>
    </source>
</reference>
<accession>A0A9D2AGP5</accession>
<feature type="signal peptide" evidence="2">
    <location>
        <begin position="1"/>
        <end position="18"/>
    </location>
</feature>
<sequence>MKKILIMLPLPAALPLGAQGLPFAAPNPSDPAPPMRAPAPEEGHAAPHREGKPGPKGKPEPPKHRGDRNARAHAKPGAPKPPAPKAPAPKPPAPKAPAPPEHR</sequence>
<comment type="caution">
    <text evidence="3">The sequence shown here is derived from an EMBL/GenBank/DDBJ whole genome shotgun (WGS) entry which is preliminary data.</text>
</comment>
<feature type="compositionally biased region" description="Low complexity" evidence="1">
    <location>
        <begin position="17"/>
        <end position="27"/>
    </location>
</feature>